<dbReference type="Pfam" id="PF18765">
    <property type="entry name" value="Polbeta"/>
    <property type="match status" value="1"/>
</dbReference>
<accession>X0VMW3</accession>
<organism evidence="2">
    <name type="scientific">marine sediment metagenome</name>
    <dbReference type="NCBI Taxonomy" id="412755"/>
    <lineage>
        <taxon>unclassified sequences</taxon>
        <taxon>metagenomes</taxon>
        <taxon>ecological metagenomes</taxon>
    </lineage>
</organism>
<dbReference type="EMBL" id="BARS01021286">
    <property type="protein sequence ID" value="GAG01896.1"/>
    <property type="molecule type" value="Genomic_DNA"/>
</dbReference>
<feature type="non-terminal residue" evidence="2">
    <location>
        <position position="231"/>
    </location>
</feature>
<proteinExistence type="predicted"/>
<dbReference type="InterPro" id="IPR043519">
    <property type="entry name" value="NT_sf"/>
</dbReference>
<reference evidence="2" key="1">
    <citation type="journal article" date="2014" name="Front. Microbiol.">
        <title>High frequency of phylogenetically diverse reductive dehalogenase-homologous genes in deep subseafloor sedimentary metagenomes.</title>
        <authorList>
            <person name="Kawai M."/>
            <person name="Futagami T."/>
            <person name="Toyoda A."/>
            <person name="Takaki Y."/>
            <person name="Nishi S."/>
            <person name="Hori S."/>
            <person name="Arai W."/>
            <person name="Tsubouchi T."/>
            <person name="Morono Y."/>
            <person name="Uchiyama I."/>
            <person name="Ito T."/>
            <person name="Fujiyama A."/>
            <person name="Inagaki F."/>
            <person name="Takami H."/>
        </authorList>
    </citation>
    <scope>NUCLEOTIDE SEQUENCE</scope>
    <source>
        <strain evidence="2">Expedition CK06-06</strain>
    </source>
</reference>
<sequence length="231" mass="27168">MRLKSLEKSEKVLAVMLFGSAARKDKDTCSDKDIFVLCKDMSLSELGKVKQDFIVPTIGEEASICAYRYNDVVRMADKGSLFLWHLKLEGRMIFSKDKVLEGIIGRLKKYDSYKEDLNCYTDLFTDVENSLKKWGVLCEFDLSLLFTISRNVCMLLCYYHGQPRFGRFDVYYTARSIFGNEFPMPEELYRELCSWKMWYERGVKSDRDSCNKREHIFMVRKVNKLVEFAQQ</sequence>
<name>X0VMW3_9ZZZZ</name>
<dbReference type="SUPFAM" id="SSF81301">
    <property type="entry name" value="Nucleotidyltransferase"/>
    <property type="match status" value="1"/>
</dbReference>
<dbReference type="AlphaFoldDB" id="X0VMW3"/>
<protein>
    <recommendedName>
        <fullName evidence="1">Polymerase beta nucleotidyltransferase domain-containing protein</fullName>
    </recommendedName>
</protein>
<comment type="caution">
    <text evidence="2">The sequence shown here is derived from an EMBL/GenBank/DDBJ whole genome shotgun (WGS) entry which is preliminary data.</text>
</comment>
<evidence type="ECO:0000259" key="1">
    <source>
        <dbReference type="Pfam" id="PF18765"/>
    </source>
</evidence>
<evidence type="ECO:0000313" key="2">
    <source>
        <dbReference type="EMBL" id="GAG01896.1"/>
    </source>
</evidence>
<dbReference type="Gene3D" id="3.30.460.10">
    <property type="entry name" value="Beta Polymerase, domain 2"/>
    <property type="match status" value="1"/>
</dbReference>
<dbReference type="InterPro" id="IPR041633">
    <property type="entry name" value="Polbeta"/>
</dbReference>
<gene>
    <name evidence="2" type="ORF">S01H1_34213</name>
</gene>
<feature type="domain" description="Polymerase beta nucleotidyltransferase" evidence="1">
    <location>
        <begin position="5"/>
        <end position="98"/>
    </location>
</feature>